<reference evidence="2 3" key="1">
    <citation type="submission" date="2023-08" db="EMBL/GenBank/DDBJ databases">
        <title>Genome sequence of Thermaerobacter compostii strain Ins1, a spore-forming filamentous bacterium isolated from a deep geothermal reservoir.</title>
        <authorList>
            <person name="Bregnard D."/>
            <person name="Gonzalez D."/>
            <person name="Junier P."/>
        </authorList>
    </citation>
    <scope>NUCLEOTIDE SEQUENCE [LARGE SCALE GENOMIC DNA]</scope>
    <source>
        <strain evidence="2 3">Ins1</strain>
    </source>
</reference>
<gene>
    <name evidence="2" type="ORF">Q5761_03875</name>
</gene>
<evidence type="ECO:0000313" key="3">
    <source>
        <dbReference type="Proteomes" id="UP001304683"/>
    </source>
</evidence>
<dbReference type="InterPro" id="IPR045443">
    <property type="entry name" value="DUF6504"/>
</dbReference>
<organism evidence="2 3">
    <name type="scientific">Thermaerobacter composti</name>
    <dbReference type="NCBI Taxonomy" id="554949"/>
    <lineage>
        <taxon>Bacteria</taxon>
        <taxon>Bacillati</taxon>
        <taxon>Bacillota</taxon>
        <taxon>Clostridia</taxon>
        <taxon>Eubacteriales</taxon>
        <taxon>Clostridiales Family XVII. Incertae Sedis</taxon>
        <taxon>Thermaerobacter</taxon>
    </lineage>
</organism>
<feature type="domain" description="DUF6504" evidence="1">
    <location>
        <begin position="9"/>
        <end position="80"/>
    </location>
</feature>
<dbReference type="Pfam" id="PF20114">
    <property type="entry name" value="DUF6504"/>
    <property type="match status" value="1"/>
</dbReference>
<evidence type="ECO:0000259" key="1">
    <source>
        <dbReference type="Pfam" id="PF20114"/>
    </source>
</evidence>
<dbReference type="Proteomes" id="UP001304683">
    <property type="component" value="Chromosome"/>
</dbReference>
<dbReference type="RefSeq" id="WP_318751282.1">
    <property type="nucleotide sequence ID" value="NZ_CP132508.1"/>
</dbReference>
<keyword evidence="3" id="KW-1185">Reference proteome</keyword>
<proteinExistence type="predicted"/>
<evidence type="ECO:0000313" key="2">
    <source>
        <dbReference type="EMBL" id="WPD19806.1"/>
    </source>
</evidence>
<protein>
    <submittedName>
        <fullName evidence="2">DUF6504 family protein</fullName>
    </submittedName>
</protein>
<sequence length="80" mass="9661">MALIGKPVPVETDERGRPRRFFWRRWHRVRCVLDEWREAGAWWEGEGERWVVRLLTEEGGVFELERAAGSARWVLYKVYD</sequence>
<accession>A0ABZ0QQZ2</accession>
<dbReference type="EMBL" id="CP132508">
    <property type="protein sequence ID" value="WPD19806.1"/>
    <property type="molecule type" value="Genomic_DNA"/>
</dbReference>
<name>A0ABZ0QQZ2_9FIRM</name>